<evidence type="ECO:0000313" key="3">
    <source>
        <dbReference type="Proteomes" id="UP000007113"/>
    </source>
</evidence>
<dbReference type="InterPro" id="IPR024447">
    <property type="entry name" value="YXWGXW_rpt"/>
</dbReference>
<dbReference type="AlphaFoldDB" id="G8NT95"/>
<name>G8NT95_GRAMM</name>
<feature type="chain" id="PRO_5003512854" description="YXWGXW repeat-containing protein" evidence="1">
    <location>
        <begin position="26"/>
        <end position="104"/>
    </location>
</feature>
<dbReference type="RefSeq" id="WP_014267478.1">
    <property type="nucleotide sequence ID" value="NC_016631.1"/>
</dbReference>
<dbReference type="KEGG" id="gma:AciX8_4334"/>
<organism evidence="2 3">
    <name type="scientific">Granulicella mallensis (strain ATCC BAA-1857 / DSM 23137 / MP5ACTX8)</name>
    <dbReference type="NCBI Taxonomy" id="682795"/>
    <lineage>
        <taxon>Bacteria</taxon>
        <taxon>Pseudomonadati</taxon>
        <taxon>Acidobacteriota</taxon>
        <taxon>Terriglobia</taxon>
        <taxon>Terriglobales</taxon>
        <taxon>Acidobacteriaceae</taxon>
        <taxon>Granulicella</taxon>
    </lineage>
</organism>
<dbReference type="Pfam" id="PF12779">
    <property type="entry name" value="WXXGXW"/>
    <property type="match status" value="1"/>
</dbReference>
<reference evidence="2 3" key="1">
    <citation type="submission" date="2011-11" db="EMBL/GenBank/DDBJ databases">
        <title>Complete sequence of Granulicella mallensis MP5ACTX8.</title>
        <authorList>
            <consortium name="US DOE Joint Genome Institute"/>
            <person name="Lucas S."/>
            <person name="Copeland A."/>
            <person name="Lapidus A."/>
            <person name="Cheng J.-F."/>
            <person name="Goodwin L."/>
            <person name="Pitluck S."/>
            <person name="Peters L."/>
            <person name="Lu M."/>
            <person name="Detter J.C."/>
            <person name="Han C."/>
            <person name="Tapia R."/>
            <person name="Land M."/>
            <person name="Hauser L."/>
            <person name="Kyrpides N."/>
            <person name="Ivanova N."/>
            <person name="Mikhailova N."/>
            <person name="Pagani I."/>
            <person name="Rawat S."/>
            <person name="Mannisto M."/>
            <person name="Haggblom M."/>
            <person name="Woyke T."/>
        </authorList>
    </citation>
    <scope>NUCLEOTIDE SEQUENCE [LARGE SCALE GENOMIC DNA]</scope>
    <source>
        <strain evidence="3">ATCC BAA-1857 / DSM 23137 / MP5ACTX8</strain>
    </source>
</reference>
<proteinExistence type="predicted"/>
<protein>
    <recommendedName>
        <fullName evidence="4">YXWGXW repeat-containing protein</fullName>
    </recommendedName>
</protein>
<gene>
    <name evidence="2" type="ordered locus">AciX8_4334</name>
</gene>
<keyword evidence="3" id="KW-1185">Reference proteome</keyword>
<evidence type="ECO:0000256" key="1">
    <source>
        <dbReference type="SAM" id="SignalP"/>
    </source>
</evidence>
<accession>G8NT95</accession>
<dbReference type="Proteomes" id="UP000007113">
    <property type="component" value="Chromosome"/>
</dbReference>
<sequence precursor="true">MNSTRKYLFTIVGGLMLAATLSAGAQVVVRIGPPPPRPVERVPPPPFEHRGWVWQEGYHRWDGHGYIWVPGHYAEPPYEHAHWVPGHWANRGGGYVWVEGHWHR</sequence>
<evidence type="ECO:0008006" key="4">
    <source>
        <dbReference type="Google" id="ProtNLM"/>
    </source>
</evidence>
<feature type="signal peptide" evidence="1">
    <location>
        <begin position="1"/>
        <end position="25"/>
    </location>
</feature>
<dbReference type="STRING" id="682795.AciX8_4334"/>
<dbReference type="EMBL" id="CP003130">
    <property type="protein sequence ID" value="AEU38607.1"/>
    <property type="molecule type" value="Genomic_DNA"/>
</dbReference>
<dbReference type="HOGENOM" id="CLU_139747_1_0_0"/>
<dbReference type="eggNOG" id="ENOG5033IE5">
    <property type="taxonomic scope" value="Bacteria"/>
</dbReference>
<evidence type="ECO:0000313" key="2">
    <source>
        <dbReference type="EMBL" id="AEU38607.1"/>
    </source>
</evidence>
<dbReference type="OrthoDB" id="121499at2"/>
<keyword evidence="1" id="KW-0732">Signal</keyword>